<keyword evidence="2" id="KW-0129">CBS domain</keyword>
<dbReference type="EMBL" id="MBFT01000719">
    <property type="protein sequence ID" value="PVU87615.1"/>
    <property type="molecule type" value="Genomic_DNA"/>
</dbReference>
<sequence length="490" mass="53960">MSKILDLAKNTPVLDVSNVIFPSQTKQKNVEILAKLEFLNPGGSIKDRVANSIVAELEKRGDLKSKKKIVAITSGNLGTSLSIGLSNRNHESQLICIVPEKASSEKIQLLKSGGIDEIIRTLDMAHPASDESSKGVARNIVKNSVDPNSVLVIDEENKEWNLDTCYAEMANEIFNQCSGSLDSIFIPVQSGNAITLISKALKPKIPNLEVIGVEPVGSVFSGISCGTKVIPEKWFAEDYGNLYLPPTLDLSVVDKWIQVSDQNAYCMARELIKNGIHAGVSSGAVSYAAKSYYADNVDSKPHRSVIILCDSARFYTSTLMNDEYMLNSGLADFELNSRLYRKLVDQYRAASIEDLQLPAAVAIHESSPLSYALELMMERDFSQVPVTTANRKLVGFISKTHIENLLVSGEASPESPITDYMHKFVDTSVKGLGKSSYKLITPETPLVDLAKFFESHSVAFVTDTSRRFCLGVVTKNDLLQFIERRGFRNY</sequence>
<reference evidence="4 5" key="1">
    <citation type="journal article" date="2018" name="MBio">
        <title>Comparative Genomics Reveals the Core Gene Toolbox for the Fungus-Insect Symbiosis.</title>
        <authorList>
            <person name="Wang Y."/>
            <person name="Stata M."/>
            <person name="Wang W."/>
            <person name="Stajich J.E."/>
            <person name="White M.M."/>
            <person name="Moncalvo J.M."/>
        </authorList>
    </citation>
    <scope>NUCLEOTIDE SEQUENCE [LARGE SCALE GENOMIC DNA]</scope>
    <source>
        <strain evidence="4 5">AUS-77-4</strain>
    </source>
</reference>
<evidence type="ECO:0000259" key="3">
    <source>
        <dbReference type="PROSITE" id="PS51371"/>
    </source>
</evidence>
<organism evidence="4 5">
    <name type="scientific">Furculomyces boomerangus</name>
    <dbReference type="NCBI Taxonomy" id="61424"/>
    <lineage>
        <taxon>Eukaryota</taxon>
        <taxon>Fungi</taxon>
        <taxon>Fungi incertae sedis</taxon>
        <taxon>Zoopagomycota</taxon>
        <taxon>Kickxellomycotina</taxon>
        <taxon>Harpellomycetes</taxon>
        <taxon>Harpellales</taxon>
        <taxon>Harpellaceae</taxon>
        <taxon>Furculomyces</taxon>
    </lineage>
</organism>
<dbReference type="Gene3D" id="3.40.50.1100">
    <property type="match status" value="2"/>
</dbReference>
<dbReference type="Pfam" id="PF00291">
    <property type="entry name" value="PALP"/>
    <property type="match status" value="1"/>
</dbReference>
<keyword evidence="5" id="KW-1185">Reference proteome</keyword>
<comment type="cofactor">
    <cofactor evidence="1">
        <name>pyridoxal 5'-phosphate</name>
        <dbReference type="ChEBI" id="CHEBI:597326"/>
    </cofactor>
</comment>
<evidence type="ECO:0000313" key="4">
    <source>
        <dbReference type="EMBL" id="PVU87615.1"/>
    </source>
</evidence>
<dbReference type="Gene3D" id="3.10.580.10">
    <property type="entry name" value="CBS-domain"/>
    <property type="match status" value="1"/>
</dbReference>
<dbReference type="InterPro" id="IPR001216">
    <property type="entry name" value="P-phosphate_BS"/>
</dbReference>
<dbReference type="PROSITE" id="PS00901">
    <property type="entry name" value="CYS_SYNTHASE"/>
    <property type="match status" value="1"/>
</dbReference>
<proteinExistence type="predicted"/>
<dbReference type="AlphaFoldDB" id="A0A2T9Y5M7"/>
<dbReference type="InterPro" id="IPR000644">
    <property type="entry name" value="CBS_dom"/>
</dbReference>
<dbReference type="PROSITE" id="PS51371">
    <property type="entry name" value="CBS"/>
    <property type="match status" value="1"/>
</dbReference>
<dbReference type="InterPro" id="IPR050214">
    <property type="entry name" value="Cys_Synth/Cystath_Beta-Synth"/>
</dbReference>
<name>A0A2T9Y5M7_9FUNG</name>
<gene>
    <name evidence="4" type="ORF">BB559_005964</name>
</gene>
<dbReference type="SUPFAM" id="SSF54631">
    <property type="entry name" value="CBS-domain pair"/>
    <property type="match status" value="1"/>
</dbReference>
<dbReference type="InterPro" id="IPR046342">
    <property type="entry name" value="CBS_dom_sf"/>
</dbReference>
<dbReference type="Proteomes" id="UP000245699">
    <property type="component" value="Unassembled WGS sequence"/>
</dbReference>
<dbReference type="PANTHER" id="PTHR10314">
    <property type="entry name" value="CYSTATHIONINE BETA-SYNTHASE"/>
    <property type="match status" value="1"/>
</dbReference>
<dbReference type="InterPro" id="IPR001926">
    <property type="entry name" value="TrpB-like_PALP"/>
</dbReference>
<comment type="caution">
    <text evidence="4">The sequence shown here is derived from an EMBL/GenBank/DDBJ whole genome shotgun (WGS) entry which is preliminary data.</text>
</comment>
<dbReference type="GO" id="GO:0006535">
    <property type="term" value="P:cysteine biosynthetic process from serine"/>
    <property type="evidence" value="ECO:0007669"/>
    <property type="project" value="InterPro"/>
</dbReference>
<dbReference type="Pfam" id="PF00571">
    <property type="entry name" value="CBS"/>
    <property type="match status" value="2"/>
</dbReference>
<evidence type="ECO:0000313" key="5">
    <source>
        <dbReference type="Proteomes" id="UP000245699"/>
    </source>
</evidence>
<feature type="domain" description="CBS" evidence="3">
    <location>
        <begin position="356"/>
        <end position="412"/>
    </location>
</feature>
<accession>A0A2T9Y5M7</accession>
<dbReference type="InterPro" id="IPR036052">
    <property type="entry name" value="TrpB-like_PALP_sf"/>
</dbReference>
<evidence type="ECO:0000256" key="1">
    <source>
        <dbReference type="ARBA" id="ARBA00001933"/>
    </source>
</evidence>
<dbReference type="OrthoDB" id="2536440at2759"/>
<evidence type="ECO:0000256" key="2">
    <source>
        <dbReference type="PROSITE-ProRule" id="PRU00703"/>
    </source>
</evidence>
<dbReference type="STRING" id="61424.A0A2T9Y5M7"/>
<dbReference type="SUPFAM" id="SSF53686">
    <property type="entry name" value="Tryptophan synthase beta subunit-like PLP-dependent enzymes"/>
    <property type="match status" value="1"/>
</dbReference>
<protein>
    <recommendedName>
        <fullName evidence="3">CBS domain-containing protein</fullName>
    </recommendedName>
</protein>
<dbReference type="SMART" id="SM00116">
    <property type="entry name" value="CBS"/>
    <property type="match status" value="2"/>
</dbReference>